<dbReference type="EMBL" id="JH817465">
    <property type="protein sequence ID" value="EKC43213.1"/>
    <property type="molecule type" value="Genomic_DNA"/>
</dbReference>
<dbReference type="InParanoid" id="K1RBT4"/>
<accession>K1RBT4</accession>
<reference evidence="1" key="1">
    <citation type="journal article" date="2012" name="Nature">
        <title>The oyster genome reveals stress adaptation and complexity of shell formation.</title>
        <authorList>
            <person name="Zhang G."/>
            <person name="Fang X."/>
            <person name="Guo X."/>
            <person name="Li L."/>
            <person name="Luo R."/>
            <person name="Xu F."/>
            <person name="Yang P."/>
            <person name="Zhang L."/>
            <person name="Wang X."/>
            <person name="Qi H."/>
            <person name="Xiong Z."/>
            <person name="Que H."/>
            <person name="Xie Y."/>
            <person name="Holland P.W."/>
            <person name="Paps J."/>
            <person name="Zhu Y."/>
            <person name="Wu F."/>
            <person name="Chen Y."/>
            <person name="Wang J."/>
            <person name="Peng C."/>
            <person name="Meng J."/>
            <person name="Yang L."/>
            <person name="Liu J."/>
            <person name="Wen B."/>
            <person name="Zhang N."/>
            <person name="Huang Z."/>
            <person name="Zhu Q."/>
            <person name="Feng Y."/>
            <person name="Mount A."/>
            <person name="Hedgecock D."/>
            <person name="Xu Z."/>
            <person name="Liu Y."/>
            <person name="Domazet-Loso T."/>
            <person name="Du Y."/>
            <person name="Sun X."/>
            <person name="Zhang S."/>
            <person name="Liu B."/>
            <person name="Cheng P."/>
            <person name="Jiang X."/>
            <person name="Li J."/>
            <person name="Fan D."/>
            <person name="Wang W."/>
            <person name="Fu W."/>
            <person name="Wang T."/>
            <person name="Wang B."/>
            <person name="Zhang J."/>
            <person name="Peng Z."/>
            <person name="Li Y."/>
            <person name="Li N."/>
            <person name="Wang J."/>
            <person name="Chen M."/>
            <person name="He Y."/>
            <person name="Tan F."/>
            <person name="Song X."/>
            <person name="Zheng Q."/>
            <person name="Huang R."/>
            <person name="Yang H."/>
            <person name="Du X."/>
            <person name="Chen L."/>
            <person name="Yang M."/>
            <person name="Gaffney P.M."/>
            <person name="Wang S."/>
            <person name="Luo L."/>
            <person name="She Z."/>
            <person name="Ming Y."/>
            <person name="Huang W."/>
            <person name="Zhang S."/>
            <person name="Huang B."/>
            <person name="Zhang Y."/>
            <person name="Qu T."/>
            <person name="Ni P."/>
            <person name="Miao G."/>
            <person name="Wang J."/>
            <person name="Wang Q."/>
            <person name="Steinberg C.E."/>
            <person name="Wang H."/>
            <person name="Li N."/>
            <person name="Qian L."/>
            <person name="Zhang G."/>
            <person name="Li Y."/>
            <person name="Yang H."/>
            <person name="Liu X."/>
            <person name="Wang J."/>
            <person name="Yin Y."/>
            <person name="Wang J."/>
        </authorList>
    </citation>
    <scope>NUCLEOTIDE SEQUENCE [LARGE SCALE GENOMIC DNA]</scope>
    <source>
        <strain evidence="1">05x7-T-G4-1.051#20</strain>
    </source>
</reference>
<dbReference type="AlphaFoldDB" id="K1RBT4"/>
<sequence length="78" mass="9091">MTTYSSSRRRSSITFQDYTRIKEALNQLKDQKRGIKRPNKENYVRNGHPPTTAIMRTMQFLMLGIVVVVVIYGILNMI</sequence>
<organism evidence="1">
    <name type="scientific">Magallana gigas</name>
    <name type="common">Pacific oyster</name>
    <name type="synonym">Crassostrea gigas</name>
    <dbReference type="NCBI Taxonomy" id="29159"/>
    <lineage>
        <taxon>Eukaryota</taxon>
        <taxon>Metazoa</taxon>
        <taxon>Spiralia</taxon>
        <taxon>Lophotrochozoa</taxon>
        <taxon>Mollusca</taxon>
        <taxon>Bivalvia</taxon>
        <taxon>Autobranchia</taxon>
        <taxon>Pteriomorphia</taxon>
        <taxon>Ostreida</taxon>
        <taxon>Ostreoidea</taxon>
        <taxon>Ostreidae</taxon>
        <taxon>Magallana</taxon>
    </lineage>
</organism>
<gene>
    <name evidence="1" type="ORF">CGI_10027311</name>
</gene>
<evidence type="ECO:0000313" key="1">
    <source>
        <dbReference type="EMBL" id="EKC43213.1"/>
    </source>
</evidence>
<dbReference type="HOGENOM" id="CLU_2624419_0_0_1"/>
<proteinExistence type="predicted"/>
<name>K1RBT4_MAGGI</name>
<protein>
    <submittedName>
        <fullName evidence="1">Uncharacterized protein</fullName>
    </submittedName>
</protein>